<keyword evidence="1" id="KW-1133">Transmembrane helix</keyword>
<name>A0A8X7Z563_POPTO</name>
<feature type="transmembrane region" description="Helical" evidence="1">
    <location>
        <begin position="56"/>
        <end position="75"/>
    </location>
</feature>
<gene>
    <name evidence="2" type="ORF">POTOM_033080</name>
</gene>
<reference evidence="2" key="1">
    <citation type="journal article" date="2020" name="bioRxiv">
        <title>Hybrid origin of Populus tomentosa Carr. identified through genome sequencing and phylogenomic analysis.</title>
        <authorList>
            <person name="An X."/>
            <person name="Gao K."/>
            <person name="Chen Z."/>
            <person name="Li J."/>
            <person name="Yang X."/>
            <person name="Yang X."/>
            <person name="Zhou J."/>
            <person name="Guo T."/>
            <person name="Zhao T."/>
            <person name="Huang S."/>
            <person name="Miao D."/>
            <person name="Khan W.U."/>
            <person name="Rao P."/>
            <person name="Ye M."/>
            <person name="Lei B."/>
            <person name="Liao W."/>
            <person name="Wang J."/>
            <person name="Ji L."/>
            <person name="Li Y."/>
            <person name="Guo B."/>
            <person name="Mustafa N.S."/>
            <person name="Li S."/>
            <person name="Yun Q."/>
            <person name="Keller S.R."/>
            <person name="Mao J."/>
            <person name="Zhang R."/>
            <person name="Strauss S.H."/>
        </authorList>
    </citation>
    <scope>NUCLEOTIDE SEQUENCE</scope>
    <source>
        <strain evidence="2">GM15</strain>
        <tissue evidence="2">Leaf</tissue>
    </source>
</reference>
<feature type="transmembrane region" description="Helical" evidence="1">
    <location>
        <begin position="81"/>
        <end position="101"/>
    </location>
</feature>
<evidence type="ECO:0000313" key="2">
    <source>
        <dbReference type="EMBL" id="KAG6762571.1"/>
    </source>
</evidence>
<dbReference type="EMBL" id="JAAWWB010000017">
    <property type="protein sequence ID" value="KAG6762571.1"/>
    <property type="molecule type" value="Genomic_DNA"/>
</dbReference>
<accession>A0A8X7Z563</accession>
<comment type="caution">
    <text evidence="2">The sequence shown here is derived from an EMBL/GenBank/DDBJ whole genome shotgun (WGS) entry which is preliminary data.</text>
</comment>
<dbReference type="Proteomes" id="UP000886885">
    <property type="component" value="Chromosome 9A"/>
</dbReference>
<keyword evidence="1" id="KW-0812">Transmembrane</keyword>
<keyword evidence="1" id="KW-0472">Membrane</keyword>
<proteinExistence type="predicted"/>
<sequence>MVWGSRMGLPLPSFGFGVFSQLSQCLGPAGSREAVAALSLAFHLGAGQDFHAFNCISPWLFFPRIFGFVGAVWPLCLELSVAFRVLTYAFVCGLLAALGVMD</sequence>
<protein>
    <submittedName>
        <fullName evidence="2">Uncharacterized protein</fullName>
    </submittedName>
</protein>
<dbReference type="AlphaFoldDB" id="A0A8X7Z563"/>
<evidence type="ECO:0000256" key="1">
    <source>
        <dbReference type="SAM" id="Phobius"/>
    </source>
</evidence>
<keyword evidence="3" id="KW-1185">Reference proteome</keyword>
<organism evidence="2 3">
    <name type="scientific">Populus tomentosa</name>
    <name type="common">Chinese white poplar</name>
    <dbReference type="NCBI Taxonomy" id="118781"/>
    <lineage>
        <taxon>Eukaryota</taxon>
        <taxon>Viridiplantae</taxon>
        <taxon>Streptophyta</taxon>
        <taxon>Embryophyta</taxon>
        <taxon>Tracheophyta</taxon>
        <taxon>Spermatophyta</taxon>
        <taxon>Magnoliopsida</taxon>
        <taxon>eudicotyledons</taxon>
        <taxon>Gunneridae</taxon>
        <taxon>Pentapetalae</taxon>
        <taxon>rosids</taxon>
        <taxon>fabids</taxon>
        <taxon>Malpighiales</taxon>
        <taxon>Salicaceae</taxon>
        <taxon>Saliceae</taxon>
        <taxon>Populus</taxon>
    </lineage>
</organism>
<evidence type="ECO:0000313" key="3">
    <source>
        <dbReference type="Proteomes" id="UP000886885"/>
    </source>
</evidence>